<protein>
    <recommendedName>
        <fullName evidence="4">Complex 1 LYR protein domain-containing protein</fullName>
    </recommendedName>
</protein>
<name>A0AA38G103_TAXCH</name>
<organism evidence="5 6">
    <name type="scientific">Taxus chinensis</name>
    <name type="common">Chinese yew</name>
    <name type="synonym">Taxus wallichiana var. chinensis</name>
    <dbReference type="NCBI Taxonomy" id="29808"/>
    <lineage>
        <taxon>Eukaryota</taxon>
        <taxon>Viridiplantae</taxon>
        <taxon>Streptophyta</taxon>
        <taxon>Embryophyta</taxon>
        <taxon>Tracheophyta</taxon>
        <taxon>Spermatophyta</taxon>
        <taxon>Pinopsida</taxon>
        <taxon>Pinidae</taxon>
        <taxon>Conifers II</taxon>
        <taxon>Cupressales</taxon>
        <taxon>Taxaceae</taxon>
        <taxon>Taxus</taxon>
    </lineage>
</organism>
<evidence type="ECO:0000256" key="3">
    <source>
        <dbReference type="ARBA" id="ARBA00023186"/>
    </source>
</evidence>
<dbReference type="InterPro" id="IPR045298">
    <property type="entry name" value="Complex1_LYR_LYRM7"/>
</dbReference>
<comment type="caution">
    <text evidence="5">The sequence shown here is derived from an EMBL/GenBank/DDBJ whole genome shotgun (WGS) entry which is preliminary data.</text>
</comment>
<feature type="non-terminal residue" evidence="5">
    <location>
        <position position="79"/>
    </location>
</feature>
<dbReference type="GO" id="GO:0044183">
    <property type="term" value="F:protein folding chaperone"/>
    <property type="evidence" value="ECO:0007669"/>
    <property type="project" value="TreeGrafter"/>
</dbReference>
<proteinExistence type="predicted"/>
<comment type="subcellular location">
    <subcellularLocation>
        <location evidence="1">Mitochondrion matrix</location>
    </subcellularLocation>
</comment>
<evidence type="ECO:0000256" key="1">
    <source>
        <dbReference type="ARBA" id="ARBA00004305"/>
    </source>
</evidence>
<dbReference type="AlphaFoldDB" id="A0AA38G103"/>
<evidence type="ECO:0000256" key="2">
    <source>
        <dbReference type="ARBA" id="ARBA00023128"/>
    </source>
</evidence>
<keyword evidence="2" id="KW-0496">Mitochondrion</keyword>
<feature type="domain" description="Complex 1 LYR protein" evidence="4">
    <location>
        <begin position="4"/>
        <end position="62"/>
    </location>
</feature>
<keyword evidence="3" id="KW-0143">Chaperone</keyword>
<gene>
    <name evidence="5" type="ORF">KI387_022663</name>
</gene>
<dbReference type="PANTHER" id="PTHR46749:SF1">
    <property type="entry name" value="COMPLEX III ASSEMBLY FACTOR LYRM7"/>
    <property type="match status" value="1"/>
</dbReference>
<evidence type="ECO:0000313" key="6">
    <source>
        <dbReference type="Proteomes" id="UP000824469"/>
    </source>
</evidence>
<evidence type="ECO:0000313" key="5">
    <source>
        <dbReference type="EMBL" id="KAH9314036.1"/>
    </source>
</evidence>
<dbReference type="InterPro" id="IPR008011">
    <property type="entry name" value="Complex1_LYR_dom"/>
</dbReference>
<dbReference type="InterPro" id="IPR050435">
    <property type="entry name" value="MZM1/LYRM7"/>
</dbReference>
<reference evidence="5 6" key="1">
    <citation type="journal article" date="2021" name="Nat. Plants">
        <title>The Taxus genome provides insights into paclitaxel biosynthesis.</title>
        <authorList>
            <person name="Xiong X."/>
            <person name="Gou J."/>
            <person name="Liao Q."/>
            <person name="Li Y."/>
            <person name="Zhou Q."/>
            <person name="Bi G."/>
            <person name="Li C."/>
            <person name="Du R."/>
            <person name="Wang X."/>
            <person name="Sun T."/>
            <person name="Guo L."/>
            <person name="Liang H."/>
            <person name="Lu P."/>
            <person name="Wu Y."/>
            <person name="Zhang Z."/>
            <person name="Ro D.K."/>
            <person name="Shang Y."/>
            <person name="Huang S."/>
            <person name="Yan J."/>
        </authorList>
    </citation>
    <scope>NUCLEOTIDE SEQUENCE [LARGE SCALE GENOMIC DNA]</scope>
    <source>
        <strain evidence="5">Ta-2019</strain>
    </source>
</reference>
<dbReference type="CDD" id="cd20267">
    <property type="entry name" value="Complex1_LYR_LYRM7"/>
    <property type="match status" value="1"/>
</dbReference>
<keyword evidence="6" id="KW-1185">Reference proteome</keyword>
<evidence type="ECO:0000259" key="4">
    <source>
        <dbReference type="Pfam" id="PF05347"/>
    </source>
</evidence>
<dbReference type="OMA" id="EAMLRTK"/>
<dbReference type="Pfam" id="PF05347">
    <property type="entry name" value="Complex1_LYR"/>
    <property type="match status" value="1"/>
</dbReference>
<dbReference type="EMBL" id="JAHRHJ020000005">
    <property type="protein sequence ID" value="KAH9314036.1"/>
    <property type="molecule type" value="Genomic_DNA"/>
</dbReference>
<dbReference type="Proteomes" id="UP000824469">
    <property type="component" value="Unassembled WGS sequence"/>
</dbReference>
<dbReference type="PANTHER" id="PTHR46749">
    <property type="entry name" value="COMPLEX III ASSEMBLY FACTOR LYRM7"/>
    <property type="match status" value="1"/>
</dbReference>
<sequence length="79" mass="9027">MREEVIAVYRALMRARKKSFAGDDIMLTQSAKEIRSKFEENRSVSSATDIQKLVKDAKEAADFLLNMVVQARLTERGTY</sequence>
<dbReference type="GO" id="GO:0034551">
    <property type="term" value="P:mitochondrial respiratory chain complex III assembly"/>
    <property type="evidence" value="ECO:0007669"/>
    <property type="project" value="InterPro"/>
</dbReference>
<dbReference type="GO" id="GO:0005759">
    <property type="term" value="C:mitochondrial matrix"/>
    <property type="evidence" value="ECO:0007669"/>
    <property type="project" value="UniProtKB-SubCell"/>
</dbReference>
<accession>A0AA38G103</accession>